<feature type="region of interest" description="Disordered" evidence="1">
    <location>
        <begin position="249"/>
        <end position="411"/>
    </location>
</feature>
<feature type="compositionally biased region" description="Polar residues" evidence="1">
    <location>
        <begin position="346"/>
        <end position="371"/>
    </location>
</feature>
<accession>A0A0F4YSJ2</accession>
<dbReference type="GO" id="GO:0070449">
    <property type="term" value="C:elongin complex"/>
    <property type="evidence" value="ECO:0007669"/>
    <property type="project" value="InterPro"/>
</dbReference>
<dbReference type="Pfam" id="PF06881">
    <property type="entry name" value="Elongin_A"/>
    <property type="match status" value="1"/>
</dbReference>
<dbReference type="PANTHER" id="PTHR15141">
    <property type="entry name" value="TRANSCRIPTION ELONGATION FACTOR B POLYPEPTIDE 3"/>
    <property type="match status" value="1"/>
</dbReference>
<name>A0A0F4YSJ2_RASE3</name>
<organism evidence="2 3">
    <name type="scientific">Rasamsonia emersonii (strain ATCC 16479 / CBS 393.64 / IMI 116815)</name>
    <dbReference type="NCBI Taxonomy" id="1408163"/>
    <lineage>
        <taxon>Eukaryota</taxon>
        <taxon>Fungi</taxon>
        <taxon>Dikarya</taxon>
        <taxon>Ascomycota</taxon>
        <taxon>Pezizomycotina</taxon>
        <taxon>Eurotiomycetes</taxon>
        <taxon>Eurotiomycetidae</taxon>
        <taxon>Eurotiales</taxon>
        <taxon>Trichocomaceae</taxon>
        <taxon>Rasamsonia</taxon>
    </lineage>
</organism>
<feature type="compositionally biased region" description="Low complexity" evidence="1">
    <location>
        <begin position="290"/>
        <end position="324"/>
    </location>
</feature>
<evidence type="ECO:0000313" key="2">
    <source>
        <dbReference type="EMBL" id="KKA20603.1"/>
    </source>
</evidence>
<protein>
    <submittedName>
        <fullName evidence="2">RNA polymerase II transcription factor SIII (Elongin) subunit A</fullName>
    </submittedName>
</protein>
<dbReference type="Gene3D" id="6.10.250.3180">
    <property type="match status" value="1"/>
</dbReference>
<dbReference type="InterPro" id="IPR051870">
    <property type="entry name" value="Elongin-A_domain"/>
</dbReference>
<comment type="caution">
    <text evidence="2">The sequence shown here is derived from an EMBL/GenBank/DDBJ whole genome shotgun (WGS) entry which is preliminary data.</text>
</comment>
<sequence>MPAPSLLAMCTRMAIQNAKNLMDIGDIPYSLARPFLMKIESPAQLRAIELQSPHIMQDDRELWIEFIKRDVPQWDRFKLPETCDCWYDVYRDLVEQVQREVDEDAARLKLAVDQINSKRASSGSKFLVDRQVARLPKPRPTRIQRYAAHDRKMGGIAPTFSVSYNADGEKVWSLEAPRLRPERSRSEPKKSSIFTAKRNKALAVPTHCLKSEVSQIKQVPRWLVDEHKQSPPAQTPRRPVAASSKSLSAVPFASSSSSAKSVKVSPVSAPASSSLQAREDRLRALTSKHTTTSAPSASSSFAPFSTGPSSTTRSSSAQSTASPRAKPAENRPEQTPKCPAGPLPSETRNTQPSPDTKSESTKPSAPTQSIDSTAKSSSPAAAPTSRPPAAPALIRKRPAPSVFIQPKRKKV</sequence>
<dbReference type="InterPro" id="IPR010684">
    <property type="entry name" value="RNA_pol_II_trans_fac_SIII_A"/>
</dbReference>
<dbReference type="GeneID" id="25317724"/>
<dbReference type="STRING" id="1408163.A0A0F4YSJ2"/>
<gene>
    <name evidence="2" type="ORF">T310_5379</name>
</gene>
<dbReference type="GO" id="GO:0006368">
    <property type="term" value="P:transcription elongation by RNA polymerase II"/>
    <property type="evidence" value="ECO:0007669"/>
    <property type="project" value="InterPro"/>
</dbReference>
<dbReference type="OrthoDB" id="21513at2759"/>
<evidence type="ECO:0000256" key="1">
    <source>
        <dbReference type="SAM" id="MobiDB-lite"/>
    </source>
</evidence>
<reference evidence="2 3" key="1">
    <citation type="submission" date="2015-04" db="EMBL/GenBank/DDBJ databases">
        <authorList>
            <person name="Heijne W.H."/>
            <person name="Fedorova N.D."/>
            <person name="Nierman W.C."/>
            <person name="Vollebregt A.W."/>
            <person name="Zhao Z."/>
            <person name="Wu L."/>
            <person name="Kumar M."/>
            <person name="Stam H."/>
            <person name="van den Berg M.A."/>
            <person name="Pel H.J."/>
        </authorList>
    </citation>
    <scope>NUCLEOTIDE SEQUENCE [LARGE SCALE GENOMIC DNA]</scope>
    <source>
        <strain evidence="2 3">CBS 393.64</strain>
    </source>
</reference>
<evidence type="ECO:0000313" key="3">
    <source>
        <dbReference type="Proteomes" id="UP000053958"/>
    </source>
</evidence>
<feature type="compositionally biased region" description="Low complexity" evidence="1">
    <location>
        <begin position="372"/>
        <end position="384"/>
    </location>
</feature>
<dbReference type="AlphaFoldDB" id="A0A0F4YSJ2"/>
<feature type="compositionally biased region" description="Low complexity" evidence="1">
    <location>
        <begin position="249"/>
        <end position="274"/>
    </location>
</feature>
<dbReference type="PANTHER" id="PTHR15141:SF76">
    <property type="entry name" value="TRANSCRIPTION ELONGATION FACTOR B POLYPEPTIDE 3"/>
    <property type="match status" value="1"/>
</dbReference>
<dbReference type="EMBL" id="LASV01000245">
    <property type="protein sequence ID" value="KKA20603.1"/>
    <property type="molecule type" value="Genomic_DNA"/>
</dbReference>
<keyword evidence="3" id="KW-1185">Reference proteome</keyword>
<dbReference type="Proteomes" id="UP000053958">
    <property type="component" value="Unassembled WGS sequence"/>
</dbReference>
<proteinExistence type="predicted"/>
<dbReference type="RefSeq" id="XP_013327215.1">
    <property type="nucleotide sequence ID" value="XM_013471761.1"/>
</dbReference>